<feature type="binding site" evidence="17">
    <location>
        <position position="271"/>
    </location>
    <ligand>
        <name>(6S)-NADPHX</name>
        <dbReference type="ChEBI" id="CHEBI:64076"/>
    </ligand>
</feature>
<gene>
    <name evidence="18" type="primary">nnrE</name>
    <name evidence="17" type="synonym">nnrD</name>
    <name evidence="23" type="ORF">JGI4_01350</name>
    <name evidence="22" type="ORF">JGI8_01243</name>
</gene>
<keyword evidence="6 17" id="KW-0547">Nucleotide-binding</keyword>
<dbReference type="Proteomes" id="UP000182200">
    <property type="component" value="Unassembled WGS sequence"/>
</dbReference>
<dbReference type="AlphaFoldDB" id="A0A0P1LZI3"/>
<evidence type="ECO:0000256" key="7">
    <source>
        <dbReference type="ARBA" id="ARBA00022840"/>
    </source>
</evidence>
<dbReference type="PROSITE" id="PS01050">
    <property type="entry name" value="YJEF_C_2"/>
    <property type="match status" value="1"/>
</dbReference>
<dbReference type="PIRSF" id="PIRSF017184">
    <property type="entry name" value="Nnr"/>
    <property type="match status" value="1"/>
</dbReference>
<evidence type="ECO:0000256" key="9">
    <source>
        <dbReference type="ARBA" id="ARBA00022958"/>
    </source>
</evidence>
<comment type="cofactor">
    <cofactor evidence="17">
        <name>Mg(2+)</name>
        <dbReference type="ChEBI" id="CHEBI:18420"/>
    </cofactor>
</comment>
<dbReference type="Pfam" id="PF01256">
    <property type="entry name" value="Carb_kinase"/>
    <property type="match status" value="1"/>
</dbReference>
<dbReference type="HAMAP" id="MF_01966">
    <property type="entry name" value="NADHX_epimerase"/>
    <property type="match status" value="1"/>
</dbReference>
<feature type="binding site" evidence="18">
    <location>
        <position position="172"/>
    </location>
    <ligand>
        <name>K(+)</name>
        <dbReference type="ChEBI" id="CHEBI:29103"/>
    </ligand>
</feature>
<organism evidence="23 24">
    <name type="scientific">Candidatus Kryptonium thompsonii</name>
    <dbReference type="NCBI Taxonomy" id="1633631"/>
    <lineage>
        <taxon>Bacteria</taxon>
        <taxon>Pseudomonadati</taxon>
        <taxon>Candidatus Kryptoniota</taxon>
        <taxon>Candidatus Kryptonium</taxon>
    </lineage>
</organism>
<evidence type="ECO:0000256" key="14">
    <source>
        <dbReference type="ARBA" id="ARBA00025153"/>
    </source>
</evidence>
<dbReference type="EMBL" id="CZVI01000016">
    <property type="protein sequence ID" value="CUS88799.1"/>
    <property type="molecule type" value="Genomic_DNA"/>
</dbReference>
<dbReference type="SUPFAM" id="SSF53613">
    <property type="entry name" value="Ribokinase-like"/>
    <property type="match status" value="1"/>
</dbReference>
<comment type="similarity">
    <text evidence="3 19">In the N-terminal section; belongs to the NnrE/AIBP family.</text>
</comment>
<dbReference type="EC" id="5.1.99.6" evidence="19"/>
<evidence type="ECO:0000256" key="17">
    <source>
        <dbReference type="HAMAP-Rule" id="MF_01965"/>
    </source>
</evidence>
<comment type="caution">
    <text evidence="18">Lacks conserved residue(s) required for the propagation of feature annotation.</text>
</comment>
<evidence type="ECO:0000256" key="8">
    <source>
        <dbReference type="ARBA" id="ARBA00022857"/>
    </source>
</evidence>
<feature type="binding site" evidence="18">
    <location>
        <position position="169"/>
    </location>
    <ligand>
        <name>(6S)-NADPHX</name>
        <dbReference type="ChEBI" id="CHEBI:64076"/>
    </ligand>
</feature>
<dbReference type="CDD" id="cd01171">
    <property type="entry name" value="YXKO-related"/>
    <property type="match status" value="1"/>
</dbReference>
<accession>A0A0P1MIB0</accession>
<feature type="binding site" evidence="18">
    <location>
        <begin position="140"/>
        <end position="146"/>
    </location>
    <ligand>
        <name>(6S)-NADPHX</name>
        <dbReference type="ChEBI" id="CHEBI:64076"/>
    </ligand>
</feature>
<evidence type="ECO:0000256" key="3">
    <source>
        <dbReference type="ARBA" id="ARBA00006001"/>
    </source>
</evidence>
<dbReference type="OrthoDB" id="9806925at2"/>
<dbReference type="InterPro" id="IPR029056">
    <property type="entry name" value="Ribokinase-like"/>
</dbReference>
<evidence type="ECO:0000259" key="21">
    <source>
        <dbReference type="PROSITE" id="PS51385"/>
    </source>
</evidence>
<feature type="binding site" evidence="18">
    <location>
        <position position="61"/>
    </location>
    <ligand>
        <name>K(+)</name>
        <dbReference type="ChEBI" id="CHEBI:29103"/>
    </ligand>
</feature>
<accession>A0A0P1MBC0</accession>
<accession>A0A0S4N6G6</accession>
<comment type="catalytic activity">
    <reaction evidence="15 17 19">
        <text>(6S)-NADHX + ADP = AMP + phosphate + NADH + H(+)</text>
        <dbReference type="Rhea" id="RHEA:32223"/>
        <dbReference type="ChEBI" id="CHEBI:15378"/>
        <dbReference type="ChEBI" id="CHEBI:43474"/>
        <dbReference type="ChEBI" id="CHEBI:57945"/>
        <dbReference type="ChEBI" id="CHEBI:64074"/>
        <dbReference type="ChEBI" id="CHEBI:456215"/>
        <dbReference type="ChEBI" id="CHEBI:456216"/>
        <dbReference type="EC" id="4.2.1.136"/>
    </reaction>
</comment>
<comment type="catalytic activity">
    <reaction evidence="2 18 19">
        <text>(6R)-NADPHX = (6S)-NADPHX</text>
        <dbReference type="Rhea" id="RHEA:32227"/>
        <dbReference type="ChEBI" id="CHEBI:64076"/>
        <dbReference type="ChEBI" id="CHEBI:64077"/>
        <dbReference type="EC" id="5.1.99.6"/>
    </reaction>
</comment>
<evidence type="ECO:0000256" key="2">
    <source>
        <dbReference type="ARBA" id="ARBA00000909"/>
    </source>
</evidence>
<accession>A0A0N7MQ77</accession>
<evidence type="ECO:0000256" key="1">
    <source>
        <dbReference type="ARBA" id="ARBA00000013"/>
    </source>
</evidence>
<evidence type="ECO:0000256" key="12">
    <source>
        <dbReference type="ARBA" id="ARBA00023239"/>
    </source>
</evidence>
<comment type="function">
    <text evidence="17">Catalyzes the dehydration of the S-form of NAD(P)HX at the expense of ADP, which is converted to AMP. Together with NAD(P)HX epimerase, which catalyzes the epimerization of the S- and R-forms, the enzyme allows the repair of both epimers of NAD(P)HX, a damaged form of NAD(P)H that is a result of enzymatic or heat-dependent hydration.</text>
</comment>
<dbReference type="EMBL" id="FAOP01000005">
    <property type="protein sequence ID" value="CUU05791.1"/>
    <property type="molecule type" value="Genomic_DNA"/>
</dbReference>
<keyword evidence="9 18" id="KW-0630">Potassium</keyword>
<feature type="domain" description="YjeF C-terminal" evidence="20">
    <location>
        <begin position="236"/>
        <end position="519"/>
    </location>
</feature>
<dbReference type="SUPFAM" id="SSF64153">
    <property type="entry name" value="YjeF N-terminal domain-like"/>
    <property type="match status" value="1"/>
</dbReference>
<evidence type="ECO:0000313" key="25">
    <source>
        <dbReference type="Proteomes" id="UP000182200"/>
    </source>
</evidence>
<evidence type="ECO:0000313" key="24">
    <source>
        <dbReference type="Proteomes" id="UP000182011"/>
    </source>
</evidence>
<evidence type="ECO:0000256" key="19">
    <source>
        <dbReference type="PIRNR" id="PIRNR017184"/>
    </source>
</evidence>
<comment type="function">
    <text evidence="14 19">Bifunctional enzyme that catalyzes the epimerization of the S- and R-forms of NAD(P)HX and the dehydration of the S-form of NAD(P)HX at the expense of ADP, which is converted to AMP. This allows the repair of both epimers of NAD(P)HX, a damaged form of NAD(P)H that is a result of enzymatic or heat-dependent hydration.</text>
</comment>
<accession>A0A0P1P7G5</accession>
<dbReference type="InterPro" id="IPR000631">
    <property type="entry name" value="CARKD"/>
</dbReference>
<dbReference type="InterPro" id="IPR004443">
    <property type="entry name" value="YjeF_N_dom"/>
</dbReference>
<evidence type="ECO:0000256" key="15">
    <source>
        <dbReference type="ARBA" id="ARBA00048238"/>
    </source>
</evidence>
<accession>A0A0P1LZI3</accession>
<dbReference type="InterPro" id="IPR030677">
    <property type="entry name" value="Nnr"/>
</dbReference>
<dbReference type="NCBIfam" id="TIGR00197">
    <property type="entry name" value="yjeF_nterm"/>
    <property type="match status" value="1"/>
</dbReference>
<feature type="domain" description="YjeF N-terminal" evidence="21">
    <location>
        <begin position="10"/>
        <end position="226"/>
    </location>
</feature>
<keyword evidence="11 18" id="KW-0413">Isomerase</keyword>
<dbReference type="PANTHER" id="PTHR12592:SF0">
    <property type="entry name" value="ATP-DEPENDENT (S)-NAD(P)H-HYDRATE DEHYDRATASE"/>
    <property type="match status" value="1"/>
</dbReference>
<keyword evidence="12 17" id="KW-0456">Lyase</keyword>
<evidence type="ECO:0000256" key="16">
    <source>
        <dbReference type="ARBA" id="ARBA00049209"/>
    </source>
</evidence>
<evidence type="ECO:0000256" key="6">
    <source>
        <dbReference type="ARBA" id="ARBA00022741"/>
    </source>
</evidence>
<dbReference type="NCBIfam" id="TIGR00196">
    <property type="entry name" value="yjeF_cterm"/>
    <property type="match status" value="1"/>
</dbReference>
<comment type="similarity">
    <text evidence="18">Belongs to the NnrE/AIBP family.</text>
</comment>
<comment type="similarity">
    <text evidence="4 19">In the C-terminal section; belongs to the NnrD/CARKD family.</text>
</comment>
<feature type="binding site" evidence="17">
    <location>
        <position position="393"/>
    </location>
    <ligand>
        <name>(6S)-NADPHX</name>
        <dbReference type="ChEBI" id="CHEBI:64076"/>
    </ligand>
</feature>
<dbReference type="PROSITE" id="PS51383">
    <property type="entry name" value="YJEF_C_3"/>
    <property type="match status" value="1"/>
</dbReference>
<accession>A0A0P1LWE4</accession>
<keyword evidence="7 17" id="KW-0067">ATP-binding</keyword>
<dbReference type="Proteomes" id="UP000182011">
    <property type="component" value="Unassembled WGS sequence"/>
</dbReference>
<dbReference type="PROSITE" id="PS51385">
    <property type="entry name" value="YJEF_N"/>
    <property type="match status" value="1"/>
</dbReference>
<feature type="binding site" evidence="17">
    <location>
        <position position="460"/>
    </location>
    <ligand>
        <name>(6S)-NADPHX</name>
        <dbReference type="ChEBI" id="CHEBI:64076"/>
    </ligand>
</feature>
<feature type="binding site" evidence="17">
    <location>
        <position position="342"/>
    </location>
    <ligand>
        <name>(6S)-NADPHX</name>
        <dbReference type="ChEBI" id="CHEBI:64076"/>
    </ligand>
</feature>
<comment type="cofactor">
    <cofactor evidence="18 19">
        <name>K(+)</name>
        <dbReference type="ChEBI" id="CHEBI:29103"/>
    </cofactor>
    <text evidence="18 19">Binds 1 potassium ion per subunit.</text>
</comment>
<comment type="catalytic activity">
    <reaction evidence="1 18 19">
        <text>(6R)-NADHX = (6S)-NADHX</text>
        <dbReference type="Rhea" id="RHEA:32215"/>
        <dbReference type="ChEBI" id="CHEBI:64074"/>
        <dbReference type="ChEBI" id="CHEBI:64075"/>
        <dbReference type="EC" id="5.1.99.6"/>
    </reaction>
</comment>
<feature type="binding site" evidence="18">
    <location>
        <begin position="60"/>
        <end position="64"/>
    </location>
    <ligand>
        <name>(6S)-NADPHX</name>
        <dbReference type="ChEBI" id="CHEBI:64076"/>
    </ligand>
</feature>
<reference evidence="22 25" key="2">
    <citation type="submission" date="2015-11" db="EMBL/GenBank/DDBJ databases">
        <authorList>
            <person name="Varghese N."/>
        </authorList>
    </citation>
    <scope>NUCLEOTIDE SEQUENCE [LARGE SCALE GENOMIC DNA]</scope>
    <source>
        <strain evidence="22 25">JGI-8</strain>
    </source>
</reference>
<dbReference type="InterPro" id="IPR017953">
    <property type="entry name" value="Carbohydrate_kinase_pred_CS"/>
</dbReference>
<comment type="subunit">
    <text evidence="17">Homotetramer.</text>
</comment>
<evidence type="ECO:0000256" key="11">
    <source>
        <dbReference type="ARBA" id="ARBA00023235"/>
    </source>
</evidence>
<keyword evidence="5 18" id="KW-0479">Metal-binding</keyword>
<evidence type="ECO:0000256" key="5">
    <source>
        <dbReference type="ARBA" id="ARBA00022723"/>
    </source>
</evidence>
<evidence type="ECO:0000259" key="20">
    <source>
        <dbReference type="PROSITE" id="PS51383"/>
    </source>
</evidence>
<dbReference type="GO" id="GO:0046872">
    <property type="term" value="F:metal ion binding"/>
    <property type="evidence" value="ECO:0007669"/>
    <property type="project" value="UniProtKB-UniRule"/>
</dbReference>
<dbReference type="PANTHER" id="PTHR12592">
    <property type="entry name" value="ATP-DEPENDENT (S)-NAD(P)H-HYDRATE DEHYDRATASE FAMILY MEMBER"/>
    <property type="match status" value="1"/>
</dbReference>
<comment type="function">
    <text evidence="18">Catalyzes the epimerization of the S- and R-forms of NAD(P)HX, a damaged form of NAD(P)H that is a result of enzymatic or heat-dependent hydration. This is a prerequisite for the S-specific NAD(P)H-hydrate dehydratase to allow the repair of both epimers of NAD(P)HX.</text>
</comment>
<comment type="catalytic activity">
    <reaction evidence="16 17 19">
        <text>(6S)-NADPHX + ADP = AMP + phosphate + NADPH + H(+)</text>
        <dbReference type="Rhea" id="RHEA:32235"/>
        <dbReference type="ChEBI" id="CHEBI:15378"/>
        <dbReference type="ChEBI" id="CHEBI:43474"/>
        <dbReference type="ChEBI" id="CHEBI:57783"/>
        <dbReference type="ChEBI" id="CHEBI:64076"/>
        <dbReference type="ChEBI" id="CHEBI:456215"/>
        <dbReference type="ChEBI" id="CHEBI:456216"/>
        <dbReference type="EC" id="4.2.1.136"/>
    </reaction>
</comment>
<dbReference type="GO" id="GO:0110051">
    <property type="term" value="P:metabolite repair"/>
    <property type="evidence" value="ECO:0007669"/>
    <property type="project" value="TreeGrafter"/>
</dbReference>
<evidence type="ECO:0000256" key="4">
    <source>
        <dbReference type="ARBA" id="ARBA00009524"/>
    </source>
</evidence>
<dbReference type="RefSeq" id="WP_075426439.1">
    <property type="nucleotide sequence ID" value="NZ_CZVI01000016.1"/>
</dbReference>
<keyword evidence="25" id="KW-1185">Reference proteome</keyword>
<dbReference type="Pfam" id="PF03853">
    <property type="entry name" value="YjeF_N"/>
    <property type="match status" value="1"/>
</dbReference>
<keyword evidence="8 17" id="KW-0521">NADP</keyword>
<feature type="binding site" evidence="18">
    <location>
        <position position="136"/>
    </location>
    <ligand>
        <name>K(+)</name>
        <dbReference type="ChEBI" id="CHEBI:29103"/>
    </ligand>
</feature>
<dbReference type="STRING" id="1633631.GCA_001442925_01345"/>
<keyword evidence="10 17" id="KW-0520">NAD</keyword>
<keyword evidence="13" id="KW-0511">Multifunctional enzyme</keyword>
<feature type="binding site" evidence="17">
    <location>
        <position position="459"/>
    </location>
    <ligand>
        <name>AMP</name>
        <dbReference type="ChEBI" id="CHEBI:456215"/>
    </ligand>
</feature>
<evidence type="ECO:0000256" key="13">
    <source>
        <dbReference type="ARBA" id="ARBA00023268"/>
    </source>
</evidence>
<dbReference type="Gene3D" id="3.40.1190.20">
    <property type="match status" value="1"/>
</dbReference>
<name>A0A0P1LZI3_9BACT</name>
<reference evidence="23 24" key="1">
    <citation type="submission" date="2015-11" db="EMBL/GenBank/DDBJ databases">
        <authorList>
            <person name="Zhang Y."/>
            <person name="Guo Z."/>
        </authorList>
    </citation>
    <scope>NUCLEOTIDE SEQUENCE [LARGE SCALE GENOMIC DNA]</scope>
    <source>
        <strain evidence="23">JGI-4</strain>
    </source>
</reference>
<proteinExistence type="inferred from homology"/>
<accession>A0A0P1M2U8</accession>
<dbReference type="GO" id="GO:0005524">
    <property type="term" value="F:ATP binding"/>
    <property type="evidence" value="ECO:0007669"/>
    <property type="project" value="UniProtKB-UniRule"/>
</dbReference>
<evidence type="ECO:0000256" key="18">
    <source>
        <dbReference type="HAMAP-Rule" id="MF_01966"/>
    </source>
</evidence>
<evidence type="ECO:0000313" key="22">
    <source>
        <dbReference type="EMBL" id="CUS88799.1"/>
    </source>
</evidence>
<dbReference type="GO" id="GO:0046496">
    <property type="term" value="P:nicotinamide nucleotide metabolic process"/>
    <property type="evidence" value="ECO:0007669"/>
    <property type="project" value="UniProtKB-UniRule"/>
</dbReference>
<dbReference type="Gene3D" id="3.40.50.10260">
    <property type="entry name" value="YjeF N-terminal domain"/>
    <property type="match status" value="1"/>
</dbReference>
<dbReference type="EC" id="4.2.1.136" evidence="19"/>
<protein>
    <recommendedName>
        <fullName evidence="19">Bifunctional NAD(P)H-hydrate repair enzyme</fullName>
    </recommendedName>
    <alternativeName>
        <fullName evidence="19">Nicotinamide nucleotide repair protein</fullName>
    </alternativeName>
    <domain>
        <recommendedName>
            <fullName evidence="19">ADP-dependent (S)-NAD(P)H-hydrate dehydratase</fullName>
            <ecNumber evidence="19">4.2.1.136</ecNumber>
        </recommendedName>
        <alternativeName>
            <fullName evidence="19">ADP-dependent NAD(P)HX dehydratase</fullName>
        </alternativeName>
    </domain>
    <domain>
        <recommendedName>
            <fullName evidence="19">NAD(P)H-hydrate epimerase</fullName>
            <ecNumber evidence="19">5.1.99.6</ecNumber>
        </recommendedName>
    </domain>
</protein>
<dbReference type="HAMAP" id="MF_01965">
    <property type="entry name" value="NADHX_dehydratase"/>
    <property type="match status" value="1"/>
</dbReference>
<sequence length="525" mass="56566">MLLVATPEEMRKCDSYAIDNLGIPGLLLMENASQGVIQSILMKYGNVNGKKIFVFCGGGNNGGDGLAVARKLFGMKADVYVFLLVEPDKLRGDARTNYEIALKIHEKKGKAGIFEIITLSDVKELDKYPKPDLVIDAIFGTGFKGKVEGLFYDVISWINSTRAYTVSIDIPSGLNGDTGEVENIAVRADLTATMGLPKTGLMLNMGKILPGKIYIIDIGIPSFVYHMMGIKTYYLELPDVKKRLPVRPFNAHKYSCGKIFALVGSPGLTGAATMSTLSAMRVGAGAVIAGVPKSLSPVLEMKLTEVMKLPLPETEEHTIGWDALDLIEEYIEWADVLIIGPGLSKNYETKQVILNVIKKLNKKAVIDADGLNAIIGNLNILKSLHNEIVLTPHPGEFSRLTNLPVDKIERERIKVARDFATEYGVVLVLKGDTTVIANPEGEVFINSTGNPGMATAGSGDVLTGMIAGLMGQGLSAVDAAICGVYLHGLAGDIARDKLGELPMMAMDILNSIPDAIQKVMKEEKG</sequence>
<evidence type="ECO:0000256" key="10">
    <source>
        <dbReference type="ARBA" id="ARBA00023027"/>
    </source>
</evidence>
<evidence type="ECO:0000313" key="23">
    <source>
        <dbReference type="EMBL" id="CUU05791.1"/>
    </source>
</evidence>
<dbReference type="InterPro" id="IPR036652">
    <property type="entry name" value="YjeF_N_dom_sf"/>
</dbReference>
<dbReference type="GO" id="GO:0052855">
    <property type="term" value="F:ADP-dependent NAD(P)H-hydrate dehydratase activity"/>
    <property type="evidence" value="ECO:0007669"/>
    <property type="project" value="UniProtKB-UniRule"/>
</dbReference>
<feature type="binding site" evidence="17">
    <location>
        <begin position="430"/>
        <end position="434"/>
    </location>
    <ligand>
        <name>AMP</name>
        <dbReference type="ChEBI" id="CHEBI:456215"/>
    </ligand>
</feature>
<comment type="similarity">
    <text evidence="17">Belongs to the NnrD/CARKD family.</text>
</comment>
<dbReference type="GO" id="GO:0052856">
    <property type="term" value="F:NAD(P)HX epimerase activity"/>
    <property type="evidence" value="ECO:0007669"/>
    <property type="project" value="UniProtKB-UniRule"/>
</dbReference>